<dbReference type="CDD" id="cd07010">
    <property type="entry name" value="cupin_PMI_type_I_N_bac"/>
    <property type="match status" value="1"/>
</dbReference>
<feature type="compositionally biased region" description="Low complexity" evidence="3">
    <location>
        <begin position="8"/>
        <end position="23"/>
    </location>
</feature>
<keyword evidence="4" id="KW-0413">Isomerase</keyword>
<evidence type="ECO:0000256" key="2">
    <source>
        <dbReference type="ARBA" id="ARBA00022833"/>
    </source>
</evidence>
<gene>
    <name evidence="4" type="ORF">CLV54_3153</name>
</gene>
<dbReference type="EMBL" id="PGFB01000005">
    <property type="protein sequence ID" value="PJJ55799.1"/>
    <property type="molecule type" value="Genomic_DNA"/>
</dbReference>
<evidence type="ECO:0000313" key="5">
    <source>
        <dbReference type="Proteomes" id="UP000230161"/>
    </source>
</evidence>
<name>A0A2M9BCY5_9MICO</name>
<reference evidence="4 5" key="1">
    <citation type="submission" date="2017-11" db="EMBL/GenBank/DDBJ databases">
        <title>Genomic Encyclopedia of Archaeal and Bacterial Type Strains, Phase II (KMG-II): From Individual Species to Whole Genera.</title>
        <authorList>
            <person name="Goeker M."/>
        </authorList>
    </citation>
    <scope>NUCLEOTIDE SEQUENCE [LARGE SCALE GENOMIC DNA]</scope>
    <source>
        <strain evidence="4 5">DSM 25625</strain>
    </source>
</reference>
<protein>
    <submittedName>
        <fullName evidence="4">Mannose-6-phosphate isomerase</fullName>
    </submittedName>
</protein>
<dbReference type="Gene3D" id="2.60.120.10">
    <property type="entry name" value="Jelly Rolls"/>
    <property type="match status" value="1"/>
</dbReference>
<keyword evidence="1" id="KW-0479">Metal-binding</keyword>
<dbReference type="InterPro" id="IPR014710">
    <property type="entry name" value="RmlC-like_jellyroll"/>
</dbReference>
<evidence type="ECO:0000256" key="3">
    <source>
        <dbReference type="SAM" id="MobiDB-lite"/>
    </source>
</evidence>
<sequence length="367" mass="38478">MTDQTEMAQPQTAPAETATGEAAPHPEAALHPIRLSANQPTGRFYRGGARIAAFRNAGAAVEYTPEDWVASTTSVRGQGTTGQTRLESGELLADAIERSPRAWLGDAHLDAFGVDTMLLVKLLDAGQRLPVHAHPGREFALSHLGSARGKAEAWYLLNPGTVHLGLTRDVSIAELRALVDAQDVEGMLGIMHEVAVEAHQTVFVPPGVLHAIGEGILLAEVQEPQDLSILLEWRDFELDGENDGHLDLGFDAALTAVETRARTRAQIDALIGPAGHDGDCLPGEAHRYFQLERLTVDGETLVAAGYAVLITVAGAVDVVEADGAGTPAEAGATVVLPHSAGAVILRGEGVVLVARPPAPASAPGTRP</sequence>
<dbReference type="OrthoDB" id="9808275at2"/>
<dbReference type="AlphaFoldDB" id="A0A2M9BCY5"/>
<dbReference type="InterPro" id="IPR051804">
    <property type="entry name" value="Carb_Metab_Reg_Kinase/Isom"/>
</dbReference>
<dbReference type="SUPFAM" id="SSF51182">
    <property type="entry name" value="RmlC-like cupins"/>
    <property type="match status" value="1"/>
</dbReference>
<feature type="region of interest" description="Disordered" evidence="3">
    <location>
        <begin position="1"/>
        <end position="23"/>
    </location>
</feature>
<dbReference type="PANTHER" id="PTHR42742">
    <property type="entry name" value="TRANSCRIPTIONAL REPRESSOR MPRA"/>
    <property type="match status" value="1"/>
</dbReference>
<dbReference type="RefSeq" id="WP_157803021.1">
    <property type="nucleotide sequence ID" value="NZ_PGFB01000005.1"/>
</dbReference>
<dbReference type="GO" id="GO:0016853">
    <property type="term" value="F:isomerase activity"/>
    <property type="evidence" value="ECO:0007669"/>
    <property type="project" value="UniProtKB-KW"/>
</dbReference>
<organism evidence="4 5">
    <name type="scientific">Compostimonas suwonensis</name>
    <dbReference type="NCBI Taxonomy" id="1048394"/>
    <lineage>
        <taxon>Bacteria</taxon>
        <taxon>Bacillati</taxon>
        <taxon>Actinomycetota</taxon>
        <taxon>Actinomycetes</taxon>
        <taxon>Micrococcales</taxon>
        <taxon>Microbacteriaceae</taxon>
        <taxon>Compostimonas</taxon>
    </lineage>
</organism>
<evidence type="ECO:0000313" key="4">
    <source>
        <dbReference type="EMBL" id="PJJ55799.1"/>
    </source>
</evidence>
<dbReference type="GO" id="GO:0046872">
    <property type="term" value="F:metal ion binding"/>
    <property type="evidence" value="ECO:0007669"/>
    <property type="project" value="UniProtKB-KW"/>
</dbReference>
<evidence type="ECO:0000256" key="1">
    <source>
        <dbReference type="ARBA" id="ARBA00022723"/>
    </source>
</evidence>
<dbReference type="InterPro" id="IPR011051">
    <property type="entry name" value="RmlC_Cupin_sf"/>
</dbReference>
<comment type="caution">
    <text evidence="4">The sequence shown here is derived from an EMBL/GenBank/DDBJ whole genome shotgun (WGS) entry which is preliminary data.</text>
</comment>
<accession>A0A2M9BCY5</accession>
<keyword evidence="5" id="KW-1185">Reference proteome</keyword>
<proteinExistence type="predicted"/>
<dbReference type="Proteomes" id="UP000230161">
    <property type="component" value="Unassembled WGS sequence"/>
</dbReference>
<keyword evidence="2" id="KW-0862">Zinc</keyword>
<dbReference type="PANTHER" id="PTHR42742:SF3">
    <property type="entry name" value="FRUCTOKINASE"/>
    <property type="match status" value="1"/>
</dbReference>